<comment type="caution">
    <text evidence="1">The sequence shown here is derived from an EMBL/GenBank/DDBJ whole genome shotgun (WGS) entry which is preliminary data.</text>
</comment>
<organism evidence="1 2">
    <name type="scientific">Malus baccata</name>
    <name type="common">Siberian crab apple</name>
    <name type="synonym">Pyrus baccata</name>
    <dbReference type="NCBI Taxonomy" id="106549"/>
    <lineage>
        <taxon>Eukaryota</taxon>
        <taxon>Viridiplantae</taxon>
        <taxon>Streptophyta</taxon>
        <taxon>Embryophyta</taxon>
        <taxon>Tracheophyta</taxon>
        <taxon>Spermatophyta</taxon>
        <taxon>Magnoliopsida</taxon>
        <taxon>eudicotyledons</taxon>
        <taxon>Gunneridae</taxon>
        <taxon>Pentapetalae</taxon>
        <taxon>rosids</taxon>
        <taxon>fabids</taxon>
        <taxon>Rosales</taxon>
        <taxon>Rosaceae</taxon>
        <taxon>Amygdaloideae</taxon>
        <taxon>Maleae</taxon>
        <taxon>Malus</taxon>
    </lineage>
</organism>
<name>A0A540K5T5_MALBA</name>
<evidence type="ECO:0000313" key="1">
    <source>
        <dbReference type="EMBL" id="TQD69584.1"/>
    </source>
</evidence>
<evidence type="ECO:0000313" key="2">
    <source>
        <dbReference type="Proteomes" id="UP000315295"/>
    </source>
</evidence>
<dbReference type="STRING" id="106549.A0A540K5T5"/>
<dbReference type="AlphaFoldDB" id="A0A540K5T5"/>
<accession>A0A540K5T5</accession>
<proteinExistence type="predicted"/>
<gene>
    <name evidence="1" type="ORF">C1H46_044883</name>
</gene>
<protein>
    <submittedName>
        <fullName evidence="1">Uncharacterized protein</fullName>
    </submittedName>
</protein>
<reference evidence="1 2" key="1">
    <citation type="journal article" date="2019" name="G3 (Bethesda)">
        <title>Sequencing of a Wild Apple (Malus baccata) Genome Unravels the Differences Between Cultivated and Wild Apple Species Regarding Disease Resistance and Cold Tolerance.</title>
        <authorList>
            <person name="Chen X."/>
        </authorList>
    </citation>
    <scope>NUCLEOTIDE SEQUENCE [LARGE SCALE GENOMIC DNA]</scope>
    <source>
        <strain evidence="2">cv. Shandingzi</strain>
        <tissue evidence="1">Leaves</tissue>
    </source>
</reference>
<dbReference type="Proteomes" id="UP000315295">
    <property type="component" value="Unassembled WGS sequence"/>
</dbReference>
<dbReference type="EMBL" id="VIEB01003136">
    <property type="protein sequence ID" value="TQD69584.1"/>
    <property type="molecule type" value="Genomic_DNA"/>
</dbReference>
<keyword evidence="2" id="KW-1185">Reference proteome</keyword>
<sequence length="68" mass="7797">MLQAREFCGNLIPFNKGRCNFNEEFQRAQACHPVVWKYQETKELSDGALGRICMNCRFGSISIFSYAA</sequence>